<gene>
    <name evidence="2" type="ORF">EVAR_62630_1</name>
</gene>
<keyword evidence="1" id="KW-0812">Transmembrane</keyword>
<dbReference type="EMBL" id="BGZK01001839">
    <property type="protein sequence ID" value="GBP87161.1"/>
    <property type="molecule type" value="Genomic_DNA"/>
</dbReference>
<name>A0A4C1ZEE0_EUMVA</name>
<dbReference type="OrthoDB" id="7477935at2759"/>
<sequence length="258" mass="28812">MILRRSTPCFAFLNLAARSETSALLTTWRMDIIVVMSSPSTDAAVPAQRDVNGGDSLVFVSFVVYSFVYGRTECRSSLGLYARDSGRTADARDATRRRASGSGVGVIRLYYSITLINLVFTFPKLLSWIYMRMIANYVASHCIETPSTSAEKQDWAQEFKDTHWELRDDGPALPAANNNSLTISVRIAVDGSRKDRLPKDATEAANIKKFLRFVKLRPFALRICRLVPVDARLPVGLLSLCTTYVIVLAQFHHQGQKI</sequence>
<evidence type="ECO:0000313" key="2">
    <source>
        <dbReference type="EMBL" id="GBP87161.1"/>
    </source>
</evidence>
<dbReference type="Proteomes" id="UP000299102">
    <property type="component" value="Unassembled WGS sequence"/>
</dbReference>
<reference evidence="2 3" key="1">
    <citation type="journal article" date="2019" name="Commun. Biol.">
        <title>The bagworm genome reveals a unique fibroin gene that provides high tensile strength.</title>
        <authorList>
            <person name="Kono N."/>
            <person name="Nakamura H."/>
            <person name="Ohtoshi R."/>
            <person name="Tomita M."/>
            <person name="Numata K."/>
            <person name="Arakawa K."/>
        </authorList>
    </citation>
    <scope>NUCLEOTIDE SEQUENCE [LARGE SCALE GENOMIC DNA]</scope>
</reference>
<protein>
    <submittedName>
        <fullName evidence="2">Uncharacterized protein</fullName>
    </submittedName>
</protein>
<accession>A0A4C1ZEE0</accession>
<keyword evidence="3" id="KW-1185">Reference proteome</keyword>
<comment type="caution">
    <text evidence="2">The sequence shown here is derived from an EMBL/GenBank/DDBJ whole genome shotgun (WGS) entry which is preliminary data.</text>
</comment>
<evidence type="ECO:0000256" key="1">
    <source>
        <dbReference type="SAM" id="Phobius"/>
    </source>
</evidence>
<keyword evidence="1" id="KW-1133">Transmembrane helix</keyword>
<evidence type="ECO:0000313" key="3">
    <source>
        <dbReference type="Proteomes" id="UP000299102"/>
    </source>
</evidence>
<dbReference type="AlphaFoldDB" id="A0A4C1ZEE0"/>
<feature type="transmembrane region" description="Helical" evidence="1">
    <location>
        <begin position="109"/>
        <end position="131"/>
    </location>
</feature>
<keyword evidence="1" id="KW-0472">Membrane</keyword>
<proteinExistence type="predicted"/>
<organism evidence="2 3">
    <name type="scientific">Eumeta variegata</name>
    <name type="common">Bagworm moth</name>
    <name type="synonym">Eumeta japonica</name>
    <dbReference type="NCBI Taxonomy" id="151549"/>
    <lineage>
        <taxon>Eukaryota</taxon>
        <taxon>Metazoa</taxon>
        <taxon>Ecdysozoa</taxon>
        <taxon>Arthropoda</taxon>
        <taxon>Hexapoda</taxon>
        <taxon>Insecta</taxon>
        <taxon>Pterygota</taxon>
        <taxon>Neoptera</taxon>
        <taxon>Endopterygota</taxon>
        <taxon>Lepidoptera</taxon>
        <taxon>Glossata</taxon>
        <taxon>Ditrysia</taxon>
        <taxon>Tineoidea</taxon>
        <taxon>Psychidae</taxon>
        <taxon>Oiketicinae</taxon>
        <taxon>Eumeta</taxon>
    </lineage>
</organism>